<protein>
    <recommendedName>
        <fullName evidence="1">CRAL-TRIO domain-containing protein</fullName>
    </recommendedName>
</protein>
<dbReference type="CDD" id="cd00170">
    <property type="entry name" value="SEC14"/>
    <property type="match status" value="1"/>
</dbReference>
<dbReference type="PROSITE" id="PS50191">
    <property type="entry name" value="CRAL_TRIO"/>
    <property type="match status" value="1"/>
</dbReference>
<proteinExistence type="predicted"/>
<dbReference type="SUPFAM" id="SSF101576">
    <property type="entry name" value="Supernatant protein factor (SPF), C-terminal domain"/>
    <property type="match status" value="1"/>
</dbReference>
<dbReference type="InterPro" id="IPR036273">
    <property type="entry name" value="CRAL/TRIO_N_dom_sf"/>
</dbReference>
<dbReference type="SUPFAM" id="SSF52087">
    <property type="entry name" value="CRAL/TRIO domain"/>
    <property type="match status" value="1"/>
</dbReference>
<dbReference type="AlphaFoldDB" id="A0A024GC41"/>
<feature type="domain" description="CRAL-TRIO" evidence="1">
    <location>
        <begin position="221"/>
        <end position="368"/>
    </location>
</feature>
<dbReference type="Gene3D" id="3.40.525.10">
    <property type="entry name" value="CRAL-TRIO lipid binding domain"/>
    <property type="match status" value="1"/>
</dbReference>
<comment type="caution">
    <text evidence="2">The sequence shown here is derived from an EMBL/GenBank/DDBJ whole genome shotgun (WGS) entry which is preliminary data.</text>
</comment>
<name>A0A024GC41_9STRA</name>
<dbReference type="Gene3D" id="2.60.120.680">
    <property type="entry name" value="GOLD domain"/>
    <property type="match status" value="1"/>
</dbReference>
<organism evidence="2 3">
    <name type="scientific">Albugo candida</name>
    <dbReference type="NCBI Taxonomy" id="65357"/>
    <lineage>
        <taxon>Eukaryota</taxon>
        <taxon>Sar</taxon>
        <taxon>Stramenopiles</taxon>
        <taxon>Oomycota</taxon>
        <taxon>Peronosporomycetes</taxon>
        <taxon>Albuginales</taxon>
        <taxon>Albuginaceae</taxon>
        <taxon>Albugo</taxon>
    </lineage>
</organism>
<gene>
    <name evidence="2" type="ORF">BN9_051430</name>
</gene>
<evidence type="ECO:0000313" key="2">
    <source>
        <dbReference type="EMBL" id="CCI44334.1"/>
    </source>
</evidence>
<dbReference type="InterPro" id="IPR036865">
    <property type="entry name" value="CRAL-TRIO_dom_sf"/>
</dbReference>
<dbReference type="Proteomes" id="UP000053237">
    <property type="component" value="Unassembled WGS sequence"/>
</dbReference>
<dbReference type="OrthoDB" id="1434354at2759"/>
<evidence type="ECO:0000313" key="3">
    <source>
        <dbReference type="Proteomes" id="UP000053237"/>
    </source>
</evidence>
<dbReference type="InterPro" id="IPR051064">
    <property type="entry name" value="SEC14/CRAL-TRIO_domain"/>
</dbReference>
<dbReference type="SMART" id="SM00516">
    <property type="entry name" value="SEC14"/>
    <property type="match status" value="1"/>
</dbReference>
<sequence>MEEQRIPELSTERFADIDSDAKVIEKGLNDWEMEFANETAEDCESYASFGLLRDPALETEDLTLSSQHKNDSAWSDIPVIQASSSMLLVDATTQWRCYIASKSPEEESEKLRALRQSLEEDLKAFPPYKEVVGDVRLLRFLRGCKLNVSEAALKYREMLQLRQRHQLDPIRNRILDENLHPEQFPHYDKIVSNVPFAHSFDAFETPNSFITEYNVFSFELTGYVDLKSLDTSISNDEWIEFLFYEMEYRSLQLDRLSREKECLVQTIFVKDLNGFSFLRGYPTRMLALFRNSIALATACYPETIRVTFFLHAPWLFHRLWRSLSPYLQQTQLNKIDMRGSETYESLLQMLGGRDGLPTLMGGKNTSISIPPTGLLARDSYALLCEHGAVEADITARKSLQIPFRTLLNDTVCWEFQVQHLDVDFEVRSRTQGEQGGALECVIMPRIRAVQGEQVTGEYRAIDDATIVLVWDNTSSWMRSKRIAYKAKVVRATHDFSTLETCA</sequence>
<dbReference type="GO" id="GO:0005737">
    <property type="term" value="C:cytoplasm"/>
    <property type="evidence" value="ECO:0007669"/>
    <property type="project" value="TreeGrafter"/>
</dbReference>
<dbReference type="STRING" id="65357.A0A024GC41"/>
<evidence type="ECO:0000259" key="1">
    <source>
        <dbReference type="PROSITE" id="PS50191"/>
    </source>
</evidence>
<accession>A0A024GC41</accession>
<dbReference type="PANTHER" id="PTHR23324">
    <property type="entry name" value="SEC14 RELATED PROTEIN"/>
    <property type="match status" value="1"/>
</dbReference>
<dbReference type="PANTHER" id="PTHR23324:SF83">
    <property type="entry name" value="SEC14-LIKE PROTEIN 2"/>
    <property type="match status" value="1"/>
</dbReference>
<dbReference type="InterPro" id="IPR036598">
    <property type="entry name" value="GOLD_dom_sf"/>
</dbReference>
<dbReference type="EMBL" id="CAIX01000068">
    <property type="protein sequence ID" value="CCI44334.1"/>
    <property type="molecule type" value="Genomic_DNA"/>
</dbReference>
<dbReference type="InterPro" id="IPR001251">
    <property type="entry name" value="CRAL-TRIO_dom"/>
</dbReference>
<dbReference type="InParanoid" id="A0A024GC41"/>
<dbReference type="Pfam" id="PF00650">
    <property type="entry name" value="CRAL_TRIO"/>
    <property type="match status" value="1"/>
</dbReference>
<dbReference type="SUPFAM" id="SSF46938">
    <property type="entry name" value="CRAL/TRIO N-terminal domain"/>
    <property type="match status" value="1"/>
</dbReference>
<reference evidence="2 3" key="1">
    <citation type="submission" date="2012-05" db="EMBL/GenBank/DDBJ databases">
        <title>Recombination and specialization in a pathogen metapopulation.</title>
        <authorList>
            <person name="Gardiner A."/>
            <person name="Kemen E."/>
            <person name="Schultz-Larsen T."/>
            <person name="MacLean D."/>
            <person name="Van Oosterhout C."/>
            <person name="Jones J.D.G."/>
        </authorList>
    </citation>
    <scope>NUCLEOTIDE SEQUENCE [LARGE SCALE GENOMIC DNA]</scope>
    <source>
        <strain evidence="2 3">Ac Nc2</strain>
    </source>
</reference>
<keyword evidence="3" id="KW-1185">Reference proteome</keyword>